<gene>
    <name evidence="2" type="ORF">A2647_01665</name>
</gene>
<reference evidence="2 3" key="1">
    <citation type="journal article" date="2016" name="Nat. Commun.">
        <title>Thousands of microbial genomes shed light on interconnected biogeochemical processes in an aquifer system.</title>
        <authorList>
            <person name="Anantharaman K."/>
            <person name="Brown C.T."/>
            <person name="Hug L.A."/>
            <person name="Sharon I."/>
            <person name="Castelle C.J."/>
            <person name="Probst A.J."/>
            <person name="Thomas B.C."/>
            <person name="Singh A."/>
            <person name="Wilkins M.J."/>
            <person name="Karaoz U."/>
            <person name="Brodie E.L."/>
            <person name="Williams K.H."/>
            <person name="Hubbard S.S."/>
            <person name="Banfield J.F."/>
        </authorList>
    </citation>
    <scope>NUCLEOTIDE SEQUENCE [LARGE SCALE GENOMIC DNA]</scope>
</reference>
<comment type="caution">
    <text evidence="2">The sequence shown here is derived from an EMBL/GenBank/DDBJ whole genome shotgun (WGS) entry which is preliminary data.</text>
</comment>
<keyword evidence="1" id="KW-0472">Membrane</keyword>
<evidence type="ECO:0000313" key="3">
    <source>
        <dbReference type="Proteomes" id="UP000177370"/>
    </source>
</evidence>
<dbReference type="EMBL" id="MFTP01000011">
    <property type="protein sequence ID" value="OGI65896.1"/>
    <property type="molecule type" value="Genomic_DNA"/>
</dbReference>
<organism evidence="2 3">
    <name type="scientific">Candidatus Nomurabacteria bacterium RIFCSPHIGHO2_01_FULL_40_24b</name>
    <dbReference type="NCBI Taxonomy" id="1801739"/>
    <lineage>
        <taxon>Bacteria</taxon>
        <taxon>Candidatus Nomuraibacteriota</taxon>
    </lineage>
</organism>
<evidence type="ECO:0000313" key="2">
    <source>
        <dbReference type="EMBL" id="OGI65896.1"/>
    </source>
</evidence>
<sequence length="128" mass="14504">MRQASLKLKMYASNVGNMSIRSSDAPRIALRFILWSFGILAIWYVFILGNMVFNITERRALEARARTLSSEVGDLELAYLSMSKNIDLAFSYSLGFKEIKAKFAVRKSFDSLGLRESLGNIKIVKNEI</sequence>
<proteinExistence type="predicted"/>
<keyword evidence="1" id="KW-1133">Transmembrane helix</keyword>
<dbReference type="AlphaFoldDB" id="A0A1F6V8R7"/>
<feature type="transmembrane region" description="Helical" evidence="1">
    <location>
        <begin position="28"/>
        <end position="53"/>
    </location>
</feature>
<protein>
    <recommendedName>
        <fullName evidence="4">Cell division protein FtsL</fullName>
    </recommendedName>
</protein>
<evidence type="ECO:0000256" key="1">
    <source>
        <dbReference type="SAM" id="Phobius"/>
    </source>
</evidence>
<name>A0A1F6V8R7_9BACT</name>
<dbReference type="Proteomes" id="UP000177370">
    <property type="component" value="Unassembled WGS sequence"/>
</dbReference>
<evidence type="ECO:0008006" key="4">
    <source>
        <dbReference type="Google" id="ProtNLM"/>
    </source>
</evidence>
<keyword evidence="1" id="KW-0812">Transmembrane</keyword>
<accession>A0A1F6V8R7</accession>